<dbReference type="InterPro" id="IPR007329">
    <property type="entry name" value="FMN-bd"/>
</dbReference>
<keyword evidence="4" id="KW-1185">Reference proteome</keyword>
<keyword evidence="1" id="KW-0472">Membrane</keyword>
<dbReference type="AlphaFoldDB" id="A0A839JZY6"/>
<gene>
    <name evidence="3" type="ORF">H0486_10165</name>
</gene>
<accession>A0A839JZY6</accession>
<evidence type="ECO:0000259" key="2">
    <source>
        <dbReference type="SMART" id="SM00900"/>
    </source>
</evidence>
<dbReference type="Pfam" id="PF04205">
    <property type="entry name" value="FMN_bind"/>
    <property type="match status" value="1"/>
</dbReference>
<keyword evidence="1" id="KW-1133">Transmembrane helix</keyword>
<comment type="caution">
    <text evidence="3">The sequence shown here is derived from an EMBL/GenBank/DDBJ whole genome shotgun (WGS) entry which is preliminary data.</text>
</comment>
<protein>
    <submittedName>
        <fullName evidence="3">FMN-binding protein</fullName>
    </submittedName>
</protein>
<dbReference type="Gene3D" id="3.90.1010.20">
    <property type="match status" value="1"/>
</dbReference>
<dbReference type="GO" id="GO:0016020">
    <property type="term" value="C:membrane"/>
    <property type="evidence" value="ECO:0007669"/>
    <property type="project" value="InterPro"/>
</dbReference>
<evidence type="ECO:0000313" key="3">
    <source>
        <dbReference type="EMBL" id="MBB2183243.1"/>
    </source>
</evidence>
<dbReference type="SMART" id="SM00900">
    <property type="entry name" value="FMN_bind"/>
    <property type="match status" value="1"/>
</dbReference>
<dbReference type="Proteomes" id="UP000574276">
    <property type="component" value="Unassembled WGS sequence"/>
</dbReference>
<keyword evidence="1" id="KW-0812">Transmembrane</keyword>
<dbReference type="GO" id="GO:0010181">
    <property type="term" value="F:FMN binding"/>
    <property type="evidence" value="ECO:0007669"/>
    <property type="project" value="InterPro"/>
</dbReference>
<dbReference type="EMBL" id="JACEGA010000001">
    <property type="protein sequence ID" value="MBB2183243.1"/>
    <property type="molecule type" value="Genomic_DNA"/>
</dbReference>
<evidence type="ECO:0000256" key="1">
    <source>
        <dbReference type="SAM" id="Phobius"/>
    </source>
</evidence>
<sequence length="139" mass="15569">MNRTLKILIKVFVVMICLIILGLGIFIGYLHIGKKAALETPVYGIDLSDIDDGTYIGSYEGYRWSNTVSVTVENHTITKIEILKPQTYTSQETVDTLILRVISEQNTDVDVVTGATADSRTFLRAVENALYPERQDNLK</sequence>
<name>A0A839JZY6_9FIRM</name>
<feature type="domain" description="FMN-binding" evidence="2">
    <location>
        <begin position="62"/>
        <end position="133"/>
    </location>
</feature>
<reference evidence="3 4" key="1">
    <citation type="submission" date="2020-07" db="EMBL/GenBank/DDBJ databases">
        <title>Characterization and genome sequencing of isolate MD1, a novel member within the family Lachnospiraceae.</title>
        <authorList>
            <person name="Rettenmaier R."/>
            <person name="Di Bello L."/>
            <person name="Zinser C."/>
            <person name="Scheitz K."/>
            <person name="Liebl W."/>
            <person name="Zverlov V."/>
        </authorList>
    </citation>
    <scope>NUCLEOTIDE SEQUENCE [LARGE SCALE GENOMIC DNA]</scope>
    <source>
        <strain evidence="3 4">MD1</strain>
    </source>
</reference>
<dbReference type="RefSeq" id="WP_228352920.1">
    <property type="nucleotide sequence ID" value="NZ_JACEGA010000001.1"/>
</dbReference>
<feature type="transmembrane region" description="Helical" evidence="1">
    <location>
        <begin position="7"/>
        <end position="32"/>
    </location>
</feature>
<evidence type="ECO:0000313" key="4">
    <source>
        <dbReference type="Proteomes" id="UP000574276"/>
    </source>
</evidence>
<proteinExistence type="predicted"/>
<organism evidence="3 4">
    <name type="scientific">Variimorphobacter saccharofermentans</name>
    <dbReference type="NCBI Taxonomy" id="2755051"/>
    <lineage>
        <taxon>Bacteria</taxon>
        <taxon>Bacillati</taxon>
        <taxon>Bacillota</taxon>
        <taxon>Clostridia</taxon>
        <taxon>Lachnospirales</taxon>
        <taxon>Lachnospiraceae</taxon>
        <taxon>Variimorphobacter</taxon>
    </lineage>
</organism>